<keyword evidence="1" id="KW-0539">Nucleus</keyword>
<gene>
    <name evidence="3" type="ORF">CSUB01_09251</name>
</gene>
<evidence type="ECO:0000256" key="2">
    <source>
        <dbReference type="SAM" id="MobiDB-lite"/>
    </source>
</evidence>
<dbReference type="OrthoDB" id="3469225at2759"/>
<feature type="compositionally biased region" description="Basic residues" evidence="2">
    <location>
        <begin position="113"/>
        <end position="126"/>
    </location>
</feature>
<proteinExistence type="predicted"/>
<comment type="caution">
    <text evidence="3">The sequence shown here is derived from an EMBL/GenBank/DDBJ whole genome shotgun (WGS) entry which is preliminary data.</text>
</comment>
<evidence type="ECO:0000256" key="1">
    <source>
        <dbReference type="ARBA" id="ARBA00023242"/>
    </source>
</evidence>
<dbReference type="STRING" id="1173701.A0A066XQJ9"/>
<dbReference type="PANTHER" id="PTHR37540:SF5">
    <property type="entry name" value="TRANSCRIPTION FACTOR DOMAIN-CONTAINING PROTEIN"/>
    <property type="match status" value="1"/>
</dbReference>
<protein>
    <submittedName>
        <fullName evidence="3">Uncharacterized protein</fullName>
    </submittedName>
</protein>
<keyword evidence="4" id="KW-1185">Reference proteome</keyword>
<dbReference type="InterPro" id="IPR021858">
    <property type="entry name" value="Fun_TF"/>
</dbReference>
<name>A0A066XQJ9_COLSU</name>
<feature type="compositionally biased region" description="Polar residues" evidence="2">
    <location>
        <begin position="144"/>
        <end position="157"/>
    </location>
</feature>
<feature type="compositionally biased region" description="Low complexity" evidence="2">
    <location>
        <begin position="134"/>
        <end position="143"/>
    </location>
</feature>
<dbReference type="eggNOG" id="ENOG502S89D">
    <property type="taxonomic scope" value="Eukaryota"/>
</dbReference>
<feature type="compositionally biased region" description="Basic and acidic residues" evidence="2">
    <location>
        <begin position="95"/>
        <end position="112"/>
    </location>
</feature>
<accession>A0A066XQJ9</accession>
<dbReference type="OMA" id="KINSHVM"/>
<evidence type="ECO:0000313" key="4">
    <source>
        <dbReference type="Proteomes" id="UP000027238"/>
    </source>
</evidence>
<feature type="region of interest" description="Disordered" evidence="2">
    <location>
        <begin position="49"/>
        <end position="76"/>
    </location>
</feature>
<dbReference type="AlphaFoldDB" id="A0A066XQJ9"/>
<dbReference type="PANTHER" id="PTHR37540">
    <property type="entry name" value="TRANSCRIPTION FACTOR (ACR-2), PUTATIVE-RELATED-RELATED"/>
    <property type="match status" value="1"/>
</dbReference>
<organism evidence="3 4">
    <name type="scientific">Colletotrichum sublineola</name>
    <name type="common">Sorghum anthracnose fungus</name>
    <dbReference type="NCBI Taxonomy" id="1173701"/>
    <lineage>
        <taxon>Eukaryota</taxon>
        <taxon>Fungi</taxon>
        <taxon>Dikarya</taxon>
        <taxon>Ascomycota</taxon>
        <taxon>Pezizomycotina</taxon>
        <taxon>Sordariomycetes</taxon>
        <taxon>Hypocreomycetidae</taxon>
        <taxon>Glomerellales</taxon>
        <taxon>Glomerellaceae</taxon>
        <taxon>Colletotrichum</taxon>
        <taxon>Colletotrichum graminicola species complex</taxon>
    </lineage>
</organism>
<dbReference type="Pfam" id="PF11951">
    <property type="entry name" value="Fungal_trans_2"/>
    <property type="match status" value="1"/>
</dbReference>
<evidence type="ECO:0000313" key="3">
    <source>
        <dbReference type="EMBL" id="KDN68240.1"/>
    </source>
</evidence>
<dbReference type="HOGENOM" id="CLU_036096_1_0_1"/>
<dbReference type="EMBL" id="JMSE01000697">
    <property type="protein sequence ID" value="KDN68240.1"/>
    <property type="molecule type" value="Genomic_DNA"/>
</dbReference>
<sequence length="555" mass="62468">MLTPRFQHSLPFTCNEFMILPTRFTYHSGEESSSTAPCLWEILSFSKPPYHQQPDQTTRGISHGENPKRGDGASPVAKVYSRCFRSKPIWPTRTESNDDIRRRKDVRTDIRRHVMKKIGQQRRRPKTQAGGRVSSASSRPSTSQEGQHNIPPSSNMGTSLALGTPCMMLPILWDFPIEANDRAVELIRFLNEQRSVYQPFRSIWFDIALTDKGAFHVTLGNAADFLLRMQGGPDPDNNPEMLQYYSLSVAHLRERLNSAVDSISDGMVAHILSHLCLCMRRQDWTAWKAHMGGLAAISRLRDGLTHLGRGVHTWILLSDLGGSIVHDTVPWLPLPSCLPSPCKAPLKNLPIRLQELLSRLDPNSIAMTQTIQALERVLFVANEVNTKGHSPLFWHQDEVGMSLLGPCIHFLLSMPRPSEDLDTTLRLDELITEMVRLISLCLMSRLKAMFSFNAPEQAQLESKLSRFTFSYARFLGGPYRDLKVWVLVTASLLQDGGSRDVYLDEIRRDMAVTDETDATVCVQIAKDFIWFEVLGEASADKLIQDIALYSDGPAG</sequence>
<dbReference type="Proteomes" id="UP000027238">
    <property type="component" value="Unassembled WGS sequence"/>
</dbReference>
<reference evidence="4" key="1">
    <citation type="journal article" date="2014" name="Genome Announc.">
        <title>Draft genome sequence of Colletotrichum sublineola, a destructive pathogen of cultivated sorghum.</title>
        <authorList>
            <person name="Baroncelli R."/>
            <person name="Sanz-Martin J.M."/>
            <person name="Rech G.E."/>
            <person name="Sukno S.A."/>
            <person name="Thon M.R."/>
        </authorList>
    </citation>
    <scope>NUCLEOTIDE SEQUENCE [LARGE SCALE GENOMIC DNA]</scope>
    <source>
        <strain evidence="4">TX430BB</strain>
    </source>
</reference>
<feature type="region of interest" description="Disordered" evidence="2">
    <location>
        <begin position="91"/>
        <end position="157"/>
    </location>
</feature>